<organism evidence="1 2">
    <name type="scientific">Lysinibacillus zambalensis</name>
    <dbReference type="NCBI Taxonomy" id="3160866"/>
    <lineage>
        <taxon>Bacteria</taxon>
        <taxon>Bacillati</taxon>
        <taxon>Bacillota</taxon>
        <taxon>Bacilli</taxon>
        <taxon>Bacillales</taxon>
        <taxon>Bacillaceae</taxon>
        <taxon>Lysinibacillus</taxon>
    </lineage>
</organism>
<protein>
    <submittedName>
        <fullName evidence="1">Uncharacterized protein</fullName>
    </submittedName>
</protein>
<proteinExistence type="predicted"/>
<dbReference type="Proteomes" id="UP001478862">
    <property type="component" value="Unassembled WGS sequence"/>
</dbReference>
<accession>A0ABV1MWN4</accession>
<keyword evidence="2" id="KW-1185">Reference proteome</keyword>
<dbReference type="RefSeq" id="WP_349661000.1">
    <property type="nucleotide sequence ID" value="NZ_JBEGDG010000015.1"/>
</dbReference>
<gene>
    <name evidence="1" type="ORF">ABNX05_18180</name>
</gene>
<name>A0ABV1MWN4_9BACI</name>
<evidence type="ECO:0000313" key="1">
    <source>
        <dbReference type="EMBL" id="MEQ6356554.1"/>
    </source>
</evidence>
<dbReference type="EMBL" id="JBEGDG010000015">
    <property type="protein sequence ID" value="MEQ6356554.1"/>
    <property type="molecule type" value="Genomic_DNA"/>
</dbReference>
<reference evidence="1 2" key="1">
    <citation type="submission" date="2024-06" db="EMBL/GenBank/DDBJ databases">
        <title>Lysinibacillus zambalefons sp. nov., a Novel Firmicute Isolated from the Poon Bato Zambales Hyperalkaline Spring.</title>
        <authorList>
            <person name="Aja J.A."/>
            <person name="Lazaro J.E.H."/>
            <person name="Llorin L.D."/>
            <person name="Lim K.R."/>
            <person name="Teodosio J."/>
            <person name="Dalisay D.S."/>
        </authorList>
    </citation>
    <scope>NUCLEOTIDE SEQUENCE [LARGE SCALE GENOMIC DNA]</scope>
    <source>
        <strain evidence="1 2">M3</strain>
    </source>
</reference>
<comment type="caution">
    <text evidence="1">The sequence shown here is derived from an EMBL/GenBank/DDBJ whole genome shotgun (WGS) entry which is preliminary data.</text>
</comment>
<sequence length="219" mass="24425">MEKTKGGLELDITTNSTFENDDIKETIVNYGKNFSTIEKYLTDSLESPEDIATGQITENGKIIWNKNPVIGGYIGWVNVREGKHAPTWKPKISYTVGQEIKAKPDNGNIYRCVTAGKSMVNSPTFLVGTGVEFYDANGNKWFPDYNYQVNDVVFATNGSRIFYYICETAGITNSTEPVWSGVQSGTTIIDGSVVWRKETTVKWKQVGDSSNFRPFGKVE</sequence>
<evidence type="ECO:0000313" key="2">
    <source>
        <dbReference type="Proteomes" id="UP001478862"/>
    </source>
</evidence>